<dbReference type="InterPro" id="IPR033650">
    <property type="entry name" value="Ribosomal_mL46_NUDIX"/>
</dbReference>
<dbReference type="KEGG" id="soy:115882819"/>
<evidence type="ECO:0000256" key="3">
    <source>
        <dbReference type="ARBA" id="ARBA00022946"/>
    </source>
</evidence>
<comment type="subcellular location">
    <subcellularLocation>
        <location evidence="1">Mitochondrion</location>
    </subcellularLocation>
</comment>
<dbReference type="InParanoid" id="A0A6J2Y1N2"/>
<dbReference type="SUPFAM" id="SSF55811">
    <property type="entry name" value="Nudix"/>
    <property type="match status" value="1"/>
</dbReference>
<evidence type="ECO:0000256" key="6">
    <source>
        <dbReference type="ARBA" id="ARBA00023274"/>
    </source>
</evidence>
<dbReference type="InterPro" id="IPR040008">
    <property type="entry name" value="Ribosomal_mL46"/>
</dbReference>
<evidence type="ECO:0000256" key="1">
    <source>
        <dbReference type="ARBA" id="ARBA00004173"/>
    </source>
</evidence>
<dbReference type="FunFam" id="3.90.79.10:FF:000018">
    <property type="entry name" value="39S ribosomal protein L46, mitochondrial"/>
    <property type="match status" value="1"/>
</dbReference>
<dbReference type="GeneID" id="115882819"/>
<feature type="domain" description="Nudix hydrolase" evidence="9">
    <location>
        <begin position="125"/>
        <end position="263"/>
    </location>
</feature>
<dbReference type="GO" id="GO:0003735">
    <property type="term" value="F:structural constituent of ribosome"/>
    <property type="evidence" value="ECO:0007669"/>
    <property type="project" value="InterPro"/>
</dbReference>
<dbReference type="AlphaFoldDB" id="A0A6J2Y1N2"/>
<sequence length="263" mass="30537">MFRNTLRIILNTKTKNIQIINKANLKTTAELKQKWDLLTAVLIERKPVIIPELNELEKAFQDYIGAVEFERSLKNDFEIRLEKEKNSKTQDVTDVDIVVKQSAQDFLDSCKEELAKFTPADKKTSADRSNDIKSLKRKLDKHLVLVLKQKVGSQDFFILPQGEREDGETLRQCAERVLKEKCGSDIKAHIYGNIPCGFYKYLYPHDVRKERNSLGAKIFIYFARYKSGQISDKKSEYQWLDKSELDGVLPEPYKKTLLPILFD</sequence>
<dbReference type="RefSeq" id="XP_030756925.1">
    <property type="nucleotide sequence ID" value="XM_030901065.1"/>
</dbReference>
<keyword evidence="5" id="KW-0496">Mitochondrion</keyword>
<dbReference type="Pfam" id="PF00293">
    <property type="entry name" value="NUDIX"/>
    <property type="match status" value="1"/>
</dbReference>
<keyword evidence="6" id="KW-0687">Ribonucleoprotein</keyword>
<dbReference type="PROSITE" id="PS51462">
    <property type="entry name" value="NUDIX"/>
    <property type="match status" value="1"/>
</dbReference>
<evidence type="ECO:0000259" key="9">
    <source>
        <dbReference type="PROSITE" id="PS51462"/>
    </source>
</evidence>
<keyword evidence="4 11" id="KW-0689">Ribosomal protein</keyword>
<evidence type="ECO:0000256" key="2">
    <source>
        <dbReference type="ARBA" id="ARBA00009070"/>
    </source>
</evidence>
<dbReference type="CTD" id="26589"/>
<dbReference type="Gene3D" id="3.90.79.10">
    <property type="entry name" value="Nucleoside Triphosphate Pyrophosphohydrolase"/>
    <property type="match status" value="1"/>
</dbReference>
<keyword evidence="10" id="KW-1185">Reference proteome</keyword>
<dbReference type="FunCoup" id="A0A6J2Y1N2">
    <property type="interactions" value="343"/>
</dbReference>
<evidence type="ECO:0000256" key="7">
    <source>
        <dbReference type="ARBA" id="ARBA00035190"/>
    </source>
</evidence>
<evidence type="ECO:0000256" key="5">
    <source>
        <dbReference type="ARBA" id="ARBA00023128"/>
    </source>
</evidence>
<dbReference type="OrthoDB" id="194611at2759"/>
<dbReference type="PANTHER" id="PTHR13124">
    <property type="entry name" value="39S RIBOSOMAL PROTEIN L46, MITOCHONDRIAL PRECURSOR-RELATED"/>
    <property type="match status" value="1"/>
</dbReference>
<evidence type="ECO:0000256" key="8">
    <source>
        <dbReference type="ARBA" id="ARBA00035534"/>
    </source>
</evidence>
<dbReference type="InterPro" id="IPR000086">
    <property type="entry name" value="NUDIX_hydrolase_dom"/>
</dbReference>
<organism evidence="10 11">
    <name type="scientific">Sitophilus oryzae</name>
    <name type="common">Rice weevil</name>
    <name type="synonym">Curculio oryzae</name>
    <dbReference type="NCBI Taxonomy" id="7048"/>
    <lineage>
        <taxon>Eukaryota</taxon>
        <taxon>Metazoa</taxon>
        <taxon>Ecdysozoa</taxon>
        <taxon>Arthropoda</taxon>
        <taxon>Hexapoda</taxon>
        <taxon>Insecta</taxon>
        <taxon>Pterygota</taxon>
        <taxon>Neoptera</taxon>
        <taxon>Endopterygota</taxon>
        <taxon>Coleoptera</taxon>
        <taxon>Polyphaga</taxon>
        <taxon>Cucujiformia</taxon>
        <taxon>Curculionidae</taxon>
        <taxon>Dryophthorinae</taxon>
        <taxon>Sitophilus</taxon>
    </lineage>
</organism>
<accession>A0A6J2Y1N2</accession>
<dbReference type="InterPro" id="IPR015797">
    <property type="entry name" value="NUDIX_hydrolase-like_dom_sf"/>
</dbReference>
<evidence type="ECO:0000313" key="11">
    <source>
        <dbReference type="RefSeq" id="XP_030756925.1"/>
    </source>
</evidence>
<reference evidence="11" key="1">
    <citation type="submission" date="2025-08" db="UniProtKB">
        <authorList>
            <consortium name="RefSeq"/>
        </authorList>
    </citation>
    <scope>IDENTIFICATION</scope>
    <source>
        <tissue evidence="11">Gonads</tissue>
    </source>
</reference>
<name>A0A6J2Y1N2_SITOR</name>
<dbReference type="GO" id="GO:0005743">
    <property type="term" value="C:mitochondrial inner membrane"/>
    <property type="evidence" value="ECO:0007669"/>
    <property type="project" value="UniProtKB-ARBA"/>
</dbReference>
<dbReference type="CDD" id="cd04661">
    <property type="entry name" value="NUDIX_MRP_L46"/>
    <property type="match status" value="1"/>
</dbReference>
<evidence type="ECO:0000256" key="4">
    <source>
        <dbReference type="ARBA" id="ARBA00022980"/>
    </source>
</evidence>
<keyword evidence="3" id="KW-0809">Transit peptide</keyword>
<protein>
    <recommendedName>
        <fullName evidence="7">Large ribosomal subunit protein mL46</fullName>
    </recommendedName>
    <alternativeName>
        <fullName evidence="8">39S ribosomal protein L46, mitochondrial</fullName>
    </alternativeName>
</protein>
<proteinExistence type="inferred from homology"/>
<dbReference type="Pfam" id="PF11788">
    <property type="entry name" value="MRP-L46"/>
    <property type="match status" value="1"/>
</dbReference>
<dbReference type="PANTHER" id="PTHR13124:SF12">
    <property type="entry name" value="LARGE RIBOSOMAL SUBUNIT PROTEIN ML46"/>
    <property type="match status" value="1"/>
</dbReference>
<dbReference type="InterPro" id="IPR021757">
    <property type="entry name" value="Ribosomal_mL46_N"/>
</dbReference>
<dbReference type="GO" id="GO:0005762">
    <property type="term" value="C:mitochondrial large ribosomal subunit"/>
    <property type="evidence" value="ECO:0007669"/>
    <property type="project" value="TreeGrafter"/>
</dbReference>
<gene>
    <name evidence="11" type="primary">LOC115882819</name>
</gene>
<dbReference type="Proteomes" id="UP000504635">
    <property type="component" value="Unplaced"/>
</dbReference>
<comment type="similarity">
    <text evidence="2">Belongs to the mitochondrion-specific ribosomal protein mL46 family.</text>
</comment>
<evidence type="ECO:0000313" key="10">
    <source>
        <dbReference type="Proteomes" id="UP000504635"/>
    </source>
</evidence>